<evidence type="ECO:0000313" key="3">
    <source>
        <dbReference type="EMBL" id="UOF89387.1"/>
    </source>
</evidence>
<evidence type="ECO:0000256" key="1">
    <source>
        <dbReference type="ARBA" id="ARBA00022679"/>
    </source>
</evidence>
<gene>
    <name evidence="3" type="ORF">LSG31_15975</name>
</gene>
<feature type="binding site" evidence="2">
    <location>
        <begin position="210"/>
        <end position="212"/>
    </location>
    <ligand>
        <name>substrate</name>
    </ligand>
</feature>
<feature type="binding site" evidence="2">
    <location>
        <begin position="37"/>
        <end position="40"/>
    </location>
    <ligand>
        <name>substrate</name>
    </ligand>
</feature>
<organism evidence="3 4">
    <name type="scientific">Fodinisporobacter ferrooxydans</name>
    <dbReference type="NCBI Taxonomy" id="2901836"/>
    <lineage>
        <taxon>Bacteria</taxon>
        <taxon>Bacillati</taxon>
        <taxon>Bacillota</taxon>
        <taxon>Bacilli</taxon>
        <taxon>Bacillales</taxon>
        <taxon>Alicyclobacillaceae</taxon>
        <taxon>Fodinisporobacter</taxon>
    </lineage>
</organism>
<dbReference type="InterPro" id="IPR001441">
    <property type="entry name" value="UPP_synth-like"/>
</dbReference>
<dbReference type="PROSITE" id="PS01066">
    <property type="entry name" value="UPP_SYNTHASE"/>
    <property type="match status" value="1"/>
</dbReference>
<sequence length="257" mass="29873">MLQRIRGFFGSSLESTQDQSLDHNAVVPYHVAVVMDGNGRWAKKRGLPRTAGHRAGMKVVKNIAIAADEIGIKVLTMYAFSTENWKRPRQEVDFLMRLPEEFLRLELHDLMKHNVQMRFMGALDRLPAYTQETVREAIEQTRSNTGIILNFALNYGGRREITDAIRKLAEDVKEGILLPEEITEESIRSYLLTHDLPDPDLLIRTSGEIRISNFLLWQLAYSELWFTDVYWPDFTREHFYEAIRSFQLRGRRFGGLK</sequence>
<feature type="binding site" evidence="2">
    <location>
        <position position="41"/>
    </location>
    <ligand>
        <name>substrate</name>
    </ligand>
</feature>
<accession>A0ABY4CFT3</accession>
<dbReference type="Gene3D" id="3.40.1180.10">
    <property type="entry name" value="Decaprenyl diphosphate synthase-like"/>
    <property type="match status" value="1"/>
</dbReference>
<dbReference type="NCBIfam" id="TIGR00055">
    <property type="entry name" value="uppS"/>
    <property type="match status" value="1"/>
</dbReference>
<dbReference type="NCBIfam" id="NF011405">
    <property type="entry name" value="PRK14830.1"/>
    <property type="match status" value="1"/>
</dbReference>
<dbReference type="InterPro" id="IPR018520">
    <property type="entry name" value="UPP_synth-like_CS"/>
</dbReference>
<dbReference type="HAMAP" id="MF_01139">
    <property type="entry name" value="ISPT"/>
    <property type="match status" value="1"/>
</dbReference>
<dbReference type="InterPro" id="IPR036424">
    <property type="entry name" value="UPP_synth-like_sf"/>
</dbReference>
<dbReference type="SUPFAM" id="SSF64005">
    <property type="entry name" value="Undecaprenyl diphosphate synthase"/>
    <property type="match status" value="1"/>
</dbReference>
<dbReference type="RefSeq" id="WP_347436074.1">
    <property type="nucleotide sequence ID" value="NZ_CP089291.1"/>
</dbReference>
<keyword evidence="1 2" id="KW-0808">Transferase</keyword>
<proteinExistence type="inferred from homology"/>
<keyword evidence="4" id="KW-1185">Reference proteome</keyword>
<feature type="binding site" evidence="2">
    <location>
        <position position="53"/>
    </location>
    <ligand>
        <name>substrate</name>
    </ligand>
</feature>
<dbReference type="EC" id="2.5.1.-" evidence="2"/>
<dbReference type="PANTHER" id="PTHR10291">
    <property type="entry name" value="DEHYDRODOLICHYL DIPHOSPHATE SYNTHASE FAMILY MEMBER"/>
    <property type="match status" value="1"/>
</dbReference>
<feature type="binding site" evidence="2">
    <location>
        <position position="85"/>
    </location>
    <ligand>
        <name>substrate</name>
    </ligand>
</feature>
<feature type="active site" evidence="2">
    <location>
        <position position="36"/>
    </location>
</feature>
<comment type="subunit">
    <text evidence="2">Homodimer.</text>
</comment>
<comment type="similarity">
    <text evidence="2">Belongs to the UPP synthase family.</text>
</comment>
<reference evidence="3" key="1">
    <citation type="submission" date="2021-12" db="EMBL/GenBank/DDBJ databases">
        <title>Alicyclobacillaceae gen. nov., sp. nov., isolated from chalcocite enrichment system.</title>
        <authorList>
            <person name="Jiang Z."/>
        </authorList>
    </citation>
    <scope>NUCLEOTIDE SEQUENCE</scope>
    <source>
        <strain evidence="3">MYW30-H2</strain>
    </source>
</reference>
<keyword evidence="2" id="KW-0479">Metal-binding</keyword>
<feature type="binding site" evidence="2">
    <location>
        <position position="223"/>
    </location>
    <ligand>
        <name>Mg(2+)</name>
        <dbReference type="ChEBI" id="CHEBI:18420"/>
    </ligand>
</feature>
<dbReference type="EMBL" id="CP089291">
    <property type="protein sequence ID" value="UOF89387.1"/>
    <property type="molecule type" value="Genomic_DNA"/>
</dbReference>
<evidence type="ECO:0000256" key="2">
    <source>
        <dbReference type="HAMAP-Rule" id="MF_01139"/>
    </source>
</evidence>
<feature type="binding site" evidence="2">
    <location>
        <position position="36"/>
    </location>
    <ligand>
        <name>Mg(2+)</name>
        <dbReference type="ChEBI" id="CHEBI:18420"/>
    </ligand>
</feature>
<dbReference type="GO" id="GO:0016740">
    <property type="term" value="F:transferase activity"/>
    <property type="evidence" value="ECO:0007669"/>
    <property type="project" value="UniProtKB-KW"/>
</dbReference>
<dbReference type="Pfam" id="PF01255">
    <property type="entry name" value="Prenyltransf"/>
    <property type="match status" value="1"/>
</dbReference>
<dbReference type="PANTHER" id="PTHR10291:SF0">
    <property type="entry name" value="DEHYDRODOLICHYL DIPHOSPHATE SYNTHASE 2"/>
    <property type="match status" value="1"/>
</dbReference>
<dbReference type="Proteomes" id="UP000830167">
    <property type="component" value="Chromosome"/>
</dbReference>
<comment type="function">
    <text evidence="2">Catalyzes the condensation of isopentenyl diphosphate (IPP) with allylic pyrophosphates generating different type of terpenoids.</text>
</comment>
<dbReference type="CDD" id="cd00475">
    <property type="entry name" value="Cis_IPPS"/>
    <property type="match status" value="1"/>
</dbReference>
<protein>
    <recommendedName>
        <fullName evidence="2">Isoprenyl transferase</fullName>
        <ecNumber evidence="2">2.5.1.-</ecNumber>
    </recommendedName>
</protein>
<evidence type="ECO:0000313" key="4">
    <source>
        <dbReference type="Proteomes" id="UP000830167"/>
    </source>
</evidence>
<feature type="binding site" evidence="2">
    <location>
        <position position="204"/>
    </location>
    <ligand>
        <name>substrate</name>
    </ligand>
</feature>
<feature type="binding site" evidence="2">
    <location>
        <position position="49"/>
    </location>
    <ligand>
        <name>substrate</name>
    </ligand>
</feature>
<name>A0ABY4CFT3_9BACL</name>
<keyword evidence="2" id="KW-0460">Magnesium</keyword>
<feature type="binding site" evidence="2">
    <location>
        <begin position="81"/>
        <end position="83"/>
    </location>
    <ligand>
        <name>substrate</name>
    </ligand>
</feature>
<comment type="cofactor">
    <cofactor evidence="2">
        <name>Mg(2+)</name>
        <dbReference type="ChEBI" id="CHEBI:18420"/>
    </cofactor>
    <text evidence="2">Binds 2 magnesium ions per subunit.</text>
</comment>
<feature type="binding site" evidence="2">
    <location>
        <position position="87"/>
    </location>
    <ligand>
        <name>substrate</name>
    </ligand>
</feature>
<feature type="active site" description="Proton acceptor" evidence="2">
    <location>
        <position position="84"/>
    </location>
</feature>